<dbReference type="SUPFAM" id="SSF47616">
    <property type="entry name" value="GST C-terminal domain-like"/>
    <property type="match status" value="1"/>
</dbReference>
<dbReference type="InterPro" id="IPR040079">
    <property type="entry name" value="Glutathione_S-Trfase"/>
</dbReference>
<dbReference type="InterPro" id="IPR010987">
    <property type="entry name" value="Glutathione-S-Trfase_C-like"/>
</dbReference>
<evidence type="ECO:0000313" key="4">
    <source>
        <dbReference type="Proteomes" id="UP001189429"/>
    </source>
</evidence>
<dbReference type="InterPro" id="IPR036282">
    <property type="entry name" value="Glutathione-S-Trfase_C_sf"/>
</dbReference>
<dbReference type="EMBL" id="CAUYUJ010016481">
    <property type="protein sequence ID" value="CAK0865736.1"/>
    <property type="molecule type" value="Genomic_DNA"/>
</dbReference>
<gene>
    <name evidence="3" type="ORF">PCOR1329_LOCUS53178</name>
</gene>
<evidence type="ECO:0000259" key="1">
    <source>
        <dbReference type="PROSITE" id="PS50404"/>
    </source>
</evidence>
<dbReference type="PANTHER" id="PTHR43968">
    <property type="match status" value="1"/>
</dbReference>
<dbReference type="SFLD" id="SFLDS00019">
    <property type="entry name" value="Glutathione_Transferase_(cytos"/>
    <property type="match status" value="1"/>
</dbReference>
<dbReference type="SFLD" id="SFLDG00358">
    <property type="entry name" value="Main_(cytGST)"/>
    <property type="match status" value="1"/>
</dbReference>
<dbReference type="InterPro" id="IPR036249">
    <property type="entry name" value="Thioredoxin-like_sf"/>
</dbReference>
<dbReference type="Pfam" id="PF13417">
    <property type="entry name" value="GST_N_3"/>
    <property type="match status" value="1"/>
</dbReference>
<dbReference type="Proteomes" id="UP001189429">
    <property type="component" value="Unassembled WGS sequence"/>
</dbReference>
<organism evidence="3 4">
    <name type="scientific">Prorocentrum cordatum</name>
    <dbReference type="NCBI Taxonomy" id="2364126"/>
    <lineage>
        <taxon>Eukaryota</taxon>
        <taxon>Sar</taxon>
        <taxon>Alveolata</taxon>
        <taxon>Dinophyceae</taxon>
        <taxon>Prorocentrales</taxon>
        <taxon>Prorocentraceae</taxon>
        <taxon>Prorocentrum</taxon>
    </lineage>
</organism>
<dbReference type="PROSITE" id="PS50404">
    <property type="entry name" value="GST_NTER"/>
    <property type="match status" value="1"/>
</dbReference>
<dbReference type="PANTHER" id="PTHR43968:SF6">
    <property type="entry name" value="GLUTATHIONE S-TRANSFERASE OMEGA"/>
    <property type="match status" value="1"/>
</dbReference>
<dbReference type="InterPro" id="IPR004046">
    <property type="entry name" value="GST_C"/>
</dbReference>
<dbReference type="InterPro" id="IPR050983">
    <property type="entry name" value="GST_Omega/HSP26"/>
</dbReference>
<dbReference type="Pfam" id="PF00043">
    <property type="entry name" value="GST_C"/>
    <property type="match status" value="1"/>
</dbReference>
<evidence type="ECO:0000259" key="2">
    <source>
        <dbReference type="PROSITE" id="PS50405"/>
    </source>
</evidence>
<dbReference type="Gene3D" id="3.40.30.10">
    <property type="entry name" value="Glutaredoxin"/>
    <property type="match status" value="1"/>
</dbReference>
<evidence type="ECO:0000313" key="3">
    <source>
        <dbReference type="EMBL" id="CAK0865736.1"/>
    </source>
</evidence>
<comment type="caution">
    <text evidence="3">The sequence shown here is derived from an EMBL/GenBank/DDBJ whole genome shotgun (WGS) entry which is preliminary data.</text>
</comment>
<reference evidence="3" key="1">
    <citation type="submission" date="2023-10" db="EMBL/GenBank/DDBJ databases">
        <authorList>
            <person name="Chen Y."/>
            <person name="Shah S."/>
            <person name="Dougan E. K."/>
            <person name="Thang M."/>
            <person name="Chan C."/>
        </authorList>
    </citation>
    <scope>NUCLEOTIDE SEQUENCE [LARGE SCALE GENOMIC DNA]</scope>
</reference>
<evidence type="ECO:0008006" key="5">
    <source>
        <dbReference type="Google" id="ProtNLM"/>
    </source>
</evidence>
<protein>
    <recommendedName>
        <fullName evidence="5">Glutathione transferase</fullName>
    </recommendedName>
</protein>
<proteinExistence type="predicted"/>
<sequence length="210" mass="22731">MPAADAGSPAEQGGVGSRLVLVGHPMCPFAQRAWFGIEEAGLEYELRECELYPKPKWLWKINPNGKVPVLLDEAGRPIVESEVIVDAIAERASPALGVGSDADAEVISSWRRLVNEELLPAGRAAKCGGSRAAGLGAVLRQMDSLVAGPFVAGEEISVADVSAAPMMQRLFEDGMVPAELAKLHAWWAEVSQRPAFRKTALPAGQYWWWW</sequence>
<name>A0ABN9UZG6_9DINO</name>
<keyword evidence="4" id="KW-1185">Reference proteome</keyword>
<dbReference type="Gene3D" id="1.20.1050.10">
    <property type="match status" value="1"/>
</dbReference>
<feature type="domain" description="GST N-terminal" evidence="1">
    <location>
        <begin position="17"/>
        <end position="96"/>
    </location>
</feature>
<feature type="domain" description="GST C-terminal" evidence="2">
    <location>
        <begin position="78"/>
        <end position="210"/>
    </location>
</feature>
<dbReference type="CDD" id="cd00570">
    <property type="entry name" value="GST_N_family"/>
    <property type="match status" value="1"/>
</dbReference>
<dbReference type="PROSITE" id="PS50405">
    <property type="entry name" value="GST_CTER"/>
    <property type="match status" value="1"/>
</dbReference>
<dbReference type="SUPFAM" id="SSF52833">
    <property type="entry name" value="Thioredoxin-like"/>
    <property type="match status" value="1"/>
</dbReference>
<accession>A0ABN9UZG6</accession>
<dbReference type="InterPro" id="IPR004045">
    <property type="entry name" value="Glutathione_S-Trfase_N"/>
</dbReference>